<keyword evidence="1" id="KW-1003">Cell membrane</keyword>
<dbReference type="PANTHER" id="PTHR35529:SF2">
    <property type="entry name" value="SPORULATION PROTEIN YTAF-RELATED"/>
    <property type="match status" value="1"/>
</dbReference>
<dbReference type="KEGG" id="ahb:bsdtb5_32980"/>
<organism evidence="6 7">
    <name type="scientific">Anaeromicropila herbilytica</name>
    <dbReference type="NCBI Taxonomy" id="2785025"/>
    <lineage>
        <taxon>Bacteria</taxon>
        <taxon>Bacillati</taxon>
        <taxon>Bacillota</taxon>
        <taxon>Clostridia</taxon>
        <taxon>Lachnospirales</taxon>
        <taxon>Lachnospiraceae</taxon>
        <taxon>Anaeromicropila</taxon>
    </lineage>
</organism>
<sequence>MIFSIIIISISLSIDALGIGVSYKIKGVRIQREAKAIIGIVSMLMMLVAVMIGRHMSYYMPEDVCKIVGISILVLMGASIIRNSINHEEENTYDRDHSMEITGIEAILLALALSLDSVSAGIAVAAIGLGNLIIPVCVGLTQMFFLALGEWLVGRFHQLQNLNSKVCGLFSGSLLILIAIIRAIN</sequence>
<dbReference type="PANTHER" id="PTHR35529">
    <property type="entry name" value="MANGANESE EFFLUX PUMP MNTP-RELATED"/>
    <property type="match status" value="1"/>
</dbReference>
<protein>
    <recommendedName>
        <fullName evidence="8">Sporulation protein YtaF</fullName>
    </recommendedName>
</protein>
<dbReference type="EMBL" id="AP024169">
    <property type="protein sequence ID" value="BCN32003.1"/>
    <property type="molecule type" value="Genomic_DNA"/>
</dbReference>
<evidence type="ECO:0000256" key="2">
    <source>
        <dbReference type="ARBA" id="ARBA00022692"/>
    </source>
</evidence>
<keyword evidence="3 5" id="KW-1133">Transmembrane helix</keyword>
<feature type="transmembrane region" description="Helical" evidence="5">
    <location>
        <begin position="37"/>
        <end position="55"/>
    </location>
</feature>
<feature type="transmembrane region" description="Helical" evidence="5">
    <location>
        <begin position="6"/>
        <end position="25"/>
    </location>
</feature>
<keyword evidence="4 5" id="KW-0472">Membrane</keyword>
<evidence type="ECO:0000256" key="3">
    <source>
        <dbReference type="ARBA" id="ARBA00022989"/>
    </source>
</evidence>
<feature type="transmembrane region" description="Helical" evidence="5">
    <location>
        <begin position="67"/>
        <end position="85"/>
    </location>
</feature>
<name>A0A7R7IFC9_9FIRM</name>
<reference evidence="6 7" key="1">
    <citation type="submission" date="2020-11" db="EMBL/GenBank/DDBJ databases">
        <title>Draft genome sequencing of a Lachnospiraceae strain isolated from anoxic soil subjected to BSD treatment.</title>
        <authorList>
            <person name="Uek A."/>
            <person name="Tonouchi A."/>
        </authorList>
    </citation>
    <scope>NUCLEOTIDE SEQUENCE [LARGE SCALE GENOMIC DNA]</scope>
    <source>
        <strain evidence="6 7">TB5</strain>
    </source>
</reference>
<dbReference type="AlphaFoldDB" id="A0A7R7IFC9"/>
<dbReference type="Proteomes" id="UP000595897">
    <property type="component" value="Chromosome"/>
</dbReference>
<accession>A0A7R7IFC9</accession>
<dbReference type="RefSeq" id="WP_271713087.1">
    <property type="nucleotide sequence ID" value="NZ_AP024169.1"/>
</dbReference>
<evidence type="ECO:0000313" key="7">
    <source>
        <dbReference type="Proteomes" id="UP000595897"/>
    </source>
</evidence>
<gene>
    <name evidence="6" type="ORF">bsdtb5_32980</name>
</gene>
<keyword evidence="7" id="KW-1185">Reference proteome</keyword>
<dbReference type="InterPro" id="IPR003810">
    <property type="entry name" value="Mntp/YtaF"/>
</dbReference>
<feature type="transmembrane region" description="Helical" evidence="5">
    <location>
        <begin position="106"/>
        <end position="127"/>
    </location>
</feature>
<keyword evidence="2 5" id="KW-0812">Transmembrane</keyword>
<feature type="transmembrane region" description="Helical" evidence="5">
    <location>
        <begin position="133"/>
        <end position="154"/>
    </location>
</feature>
<proteinExistence type="predicted"/>
<evidence type="ECO:0000256" key="4">
    <source>
        <dbReference type="ARBA" id="ARBA00023136"/>
    </source>
</evidence>
<evidence type="ECO:0000256" key="1">
    <source>
        <dbReference type="ARBA" id="ARBA00022475"/>
    </source>
</evidence>
<feature type="transmembrane region" description="Helical" evidence="5">
    <location>
        <begin position="166"/>
        <end position="184"/>
    </location>
</feature>
<dbReference type="Pfam" id="PF02659">
    <property type="entry name" value="Mntp"/>
    <property type="match status" value="2"/>
</dbReference>
<evidence type="ECO:0000313" key="6">
    <source>
        <dbReference type="EMBL" id="BCN32003.1"/>
    </source>
</evidence>
<evidence type="ECO:0000256" key="5">
    <source>
        <dbReference type="SAM" id="Phobius"/>
    </source>
</evidence>
<evidence type="ECO:0008006" key="8">
    <source>
        <dbReference type="Google" id="ProtNLM"/>
    </source>
</evidence>